<sequence>MIQQKNDDHEINQVKKISEQYKKLNDYTHTEINKLYCIIDDLDKRILQIQAQESYQSQYNLNSRLDKVERQQMQLPISYDDVVDIKNELKKLKKQVKSEKEQTTQNSQKVEEISTQINYTLTDEPTTNDVKNLKTEVKKLKKLLNSYSPKLLHDHVEKPRRTTNQVKPKRDIPKPKKQNKDLLIANDLTKSLNKVEKQTECNTDQINVIKSKVKEAIDNSCEVQNKMEKVLSDFSQLQSHSNNLDTEINHIQIKVKRLSKKVKDLHPLSIDQEMDEKNGKVTEKPISDKIKIEHKKKAKHNKHTENNEKNARKRESEN</sequence>
<feature type="compositionally biased region" description="Basic and acidic residues" evidence="2">
    <location>
        <begin position="168"/>
        <end position="178"/>
    </location>
</feature>
<dbReference type="Proteomes" id="UP001470230">
    <property type="component" value="Unassembled WGS sequence"/>
</dbReference>
<feature type="compositionally biased region" description="Basic residues" evidence="2">
    <location>
        <begin position="292"/>
        <end position="302"/>
    </location>
</feature>
<protein>
    <submittedName>
        <fullName evidence="3">Uncharacterized protein</fullName>
    </submittedName>
</protein>
<accession>A0ABR2HHQ0</accession>
<feature type="coiled-coil region" evidence="1">
    <location>
        <begin position="82"/>
        <end position="113"/>
    </location>
</feature>
<evidence type="ECO:0000313" key="4">
    <source>
        <dbReference type="Proteomes" id="UP001470230"/>
    </source>
</evidence>
<evidence type="ECO:0000256" key="1">
    <source>
        <dbReference type="SAM" id="Coils"/>
    </source>
</evidence>
<reference evidence="3 4" key="1">
    <citation type="submission" date="2024-04" db="EMBL/GenBank/DDBJ databases">
        <title>Tritrichomonas musculus Genome.</title>
        <authorList>
            <person name="Alves-Ferreira E."/>
            <person name="Grigg M."/>
            <person name="Lorenzi H."/>
            <person name="Galac M."/>
        </authorList>
    </citation>
    <scope>NUCLEOTIDE SEQUENCE [LARGE SCALE GENOMIC DNA]</scope>
    <source>
        <strain evidence="3 4">EAF2021</strain>
    </source>
</reference>
<organism evidence="3 4">
    <name type="scientific">Tritrichomonas musculus</name>
    <dbReference type="NCBI Taxonomy" id="1915356"/>
    <lineage>
        <taxon>Eukaryota</taxon>
        <taxon>Metamonada</taxon>
        <taxon>Parabasalia</taxon>
        <taxon>Tritrichomonadida</taxon>
        <taxon>Tritrichomonadidae</taxon>
        <taxon>Tritrichomonas</taxon>
    </lineage>
</organism>
<evidence type="ECO:0000256" key="2">
    <source>
        <dbReference type="SAM" id="MobiDB-lite"/>
    </source>
</evidence>
<proteinExistence type="predicted"/>
<dbReference type="EMBL" id="JAPFFF010000027">
    <property type="protein sequence ID" value="KAK8847746.1"/>
    <property type="molecule type" value="Genomic_DNA"/>
</dbReference>
<evidence type="ECO:0000313" key="3">
    <source>
        <dbReference type="EMBL" id="KAK8847746.1"/>
    </source>
</evidence>
<comment type="caution">
    <text evidence="3">The sequence shown here is derived from an EMBL/GenBank/DDBJ whole genome shotgun (WGS) entry which is preliminary data.</text>
</comment>
<name>A0ABR2HHQ0_9EUKA</name>
<feature type="compositionally biased region" description="Basic and acidic residues" evidence="2">
    <location>
        <begin position="303"/>
        <end position="318"/>
    </location>
</feature>
<gene>
    <name evidence="3" type="ORF">M9Y10_018775</name>
</gene>
<keyword evidence="1" id="KW-0175">Coiled coil</keyword>
<feature type="region of interest" description="Disordered" evidence="2">
    <location>
        <begin position="269"/>
        <end position="318"/>
    </location>
</feature>
<keyword evidence="4" id="KW-1185">Reference proteome</keyword>
<feature type="region of interest" description="Disordered" evidence="2">
    <location>
        <begin position="154"/>
        <end position="178"/>
    </location>
</feature>
<feature type="compositionally biased region" description="Basic and acidic residues" evidence="2">
    <location>
        <begin position="275"/>
        <end position="291"/>
    </location>
</feature>